<name>A0A8J3LBJ2_9ACTN</name>
<organism evidence="3 4">
    <name type="scientific">Catellatospora methionotrophica</name>
    <dbReference type="NCBI Taxonomy" id="121620"/>
    <lineage>
        <taxon>Bacteria</taxon>
        <taxon>Bacillati</taxon>
        <taxon>Actinomycetota</taxon>
        <taxon>Actinomycetes</taxon>
        <taxon>Micromonosporales</taxon>
        <taxon>Micromonosporaceae</taxon>
        <taxon>Catellatospora</taxon>
    </lineage>
</organism>
<evidence type="ECO:0000256" key="1">
    <source>
        <dbReference type="SAM" id="MobiDB-lite"/>
    </source>
</evidence>
<dbReference type="AlphaFoldDB" id="A0A8J3LBJ2"/>
<comment type="caution">
    <text evidence="3">The sequence shown here is derived from an EMBL/GenBank/DDBJ whole genome shotgun (WGS) entry which is preliminary data.</text>
</comment>
<keyword evidence="2" id="KW-0812">Transmembrane</keyword>
<dbReference type="RefSeq" id="WP_166380415.1">
    <property type="nucleotide sequence ID" value="NZ_BAAATT010000011.1"/>
</dbReference>
<dbReference type="Proteomes" id="UP000660339">
    <property type="component" value="Unassembled WGS sequence"/>
</dbReference>
<keyword evidence="2" id="KW-0472">Membrane</keyword>
<keyword evidence="4" id="KW-1185">Reference proteome</keyword>
<evidence type="ECO:0000313" key="4">
    <source>
        <dbReference type="Proteomes" id="UP000660339"/>
    </source>
</evidence>
<evidence type="ECO:0000256" key="2">
    <source>
        <dbReference type="SAM" id="Phobius"/>
    </source>
</evidence>
<feature type="transmembrane region" description="Helical" evidence="2">
    <location>
        <begin position="20"/>
        <end position="43"/>
    </location>
</feature>
<proteinExistence type="predicted"/>
<reference evidence="3" key="1">
    <citation type="submission" date="2021-01" db="EMBL/GenBank/DDBJ databases">
        <title>Whole genome shotgun sequence of Catellatospora methionotrophica NBRC 14553.</title>
        <authorList>
            <person name="Komaki H."/>
            <person name="Tamura T."/>
        </authorList>
    </citation>
    <scope>NUCLEOTIDE SEQUENCE</scope>
    <source>
        <strain evidence="3">NBRC 14553</strain>
    </source>
</reference>
<protein>
    <submittedName>
        <fullName evidence="3">Uncharacterized protein</fullName>
    </submittedName>
</protein>
<feature type="region of interest" description="Disordered" evidence="1">
    <location>
        <begin position="43"/>
        <end position="63"/>
    </location>
</feature>
<sequence>MRDVRLHEDRAEPPVSRRTVLKVSVGTGAAMALVGAVGAAFAAPQPQPAGQGAPAAGGPDDGPDVVVQLLDPAAGRVDVYAGGRHLTTVDADLAARLRTAGGDSSRVVAHLPDRNATVVEVYSTDTVVRLDDRALAAAMLRATRG</sequence>
<dbReference type="EMBL" id="BONJ01000001">
    <property type="protein sequence ID" value="GIG12021.1"/>
    <property type="molecule type" value="Genomic_DNA"/>
</dbReference>
<dbReference type="PROSITE" id="PS51318">
    <property type="entry name" value="TAT"/>
    <property type="match status" value="1"/>
</dbReference>
<keyword evidence="2" id="KW-1133">Transmembrane helix</keyword>
<gene>
    <name evidence="3" type="ORF">Cme02nite_03530</name>
</gene>
<dbReference type="InterPro" id="IPR006311">
    <property type="entry name" value="TAT_signal"/>
</dbReference>
<evidence type="ECO:0000313" key="3">
    <source>
        <dbReference type="EMBL" id="GIG12021.1"/>
    </source>
</evidence>
<accession>A0A8J3LBJ2</accession>